<protein>
    <recommendedName>
        <fullName evidence="8">Ribonuclease R</fullName>
        <shortName evidence="8">RNase R</shortName>
        <ecNumber evidence="8">3.1.13.1</ecNumber>
    </recommendedName>
</protein>
<dbReference type="InterPro" id="IPR001900">
    <property type="entry name" value="RNase_II/R"/>
</dbReference>
<dbReference type="SMART" id="SM00955">
    <property type="entry name" value="RNB"/>
    <property type="match status" value="1"/>
</dbReference>
<dbReference type="PANTHER" id="PTHR23355">
    <property type="entry name" value="RIBONUCLEASE"/>
    <property type="match status" value="1"/>
</dbReference>
<dbReference type="NCBIfam" id="TIGR02063">
    <property type="entry name" value="RNase_R"/>
    <property type="match status" value="1"/>
</dbReference>
<evidence type="ECO:0000259" key="10">
    <source>
        <dbReference type="PROSITE" id="PS50126"/>
    </source>
</evidence>
<keyword evidence="7 8" id="KW-0694">RNA-binding</keyword>
<comment type="function">
    <text evidence="8">3'-5' exoribonuclease that releases 5'-nucleoside monophosphates and is involved in maturation of structured RNAs.</text>
</comment>
<evidence type="ECO:0000256" key="7">
    <source>
        <dbReference type="ARBA" id="ARBA00022884"/>
    </source>
</evidence>
<sequence length="827" mass="92258">MAKRSNNDSNNNRSTSVLPETPPDFDPDVPSREQILQALRSAGGPLSPDELAQRMGVERDSTRVGFDRRLGAMERDGQLMPNRKGVLLLATKLDFVAGRVQGHRDGFGFLVRDDGGQDLFLSPREMLKVLHGDRVLVKPSGEYRGKPEGTIVEVIERRTNKLVGRFLHEHGLSIVVPEDQRIKHDILIPPSDTNGAQHGQVVSVEIIEQPTRHTQPLGKVFEVLGEIDDPGMEIEIAVRKFDVPVEFTEAARKQAARLPDVVRKGDLKGRIDLRDVPLITIDGEDARDFDDAVYCEPVDLGTGQRKRPGWRLIVAIADVSHYVRPGDPLDDDALERGTSVYFPRRVIPMLPESLSNGLCSLNPNVDRLVLVCDMVIPASGAKAGQITAYQFYNAVMHSQARTTYTSIWEALQQPGGPAALAMKRVMPHVQHLYELFQLLVQQRKKRGAIDFDTVETKIVCNELGRIEQIVPSVRNDAHKLIEECMLAANTCAADFMARSKHPGLFRIHEGPTPERLQALRDFLRTMGLSLGGGDTPTAKDYGEFLDSVRGRPDFPLLQTMLLRSMQQAVYSPDNMGHFGLAYAAYGHFTSPIRRYPDLLTHRVIKALLEGKRYVPQLEGQPLVIGRGQREHEHAIWEKLGLLLSASERRADEASRDVEAWLKSWFVKERVGEDFSGTVTGVASFGIFVTLDTLHVEGLVHVSELGGEYFQFNDALHELRGERTGMRYRLTDKVQVQVSRVDLEARRIEFRLVKGTSFDALRKQATRNPDEPRRVKKAAAPKPAALKGQTAKQRRAEAKKASQPPKTPKAAPRSSSGAASKKATRTRR</sequence>
<evidence type="ECO:0000256" key="6">
    <source>
        <dbReference type="ARBA" id="ARBA00022839"/>
    </source>
</evidence>
<dbReference type="SUPFAM" id="SSF50249">
    <property type="entry name" value="Nucleic acid-binding proteins"/>
    <property type="match status" value="4"/>
</dbReference>
<dbReference type="InterPro" id="IPR004476">
    <property type="entry name" value="RNase_II/RNase_R"/>
</dbReference>
<keyword evidence="6 8" id="KW-0269">Exonuclease</keyword>
<name>A0A261S5Z2_9BORD</name>
<accession>A0A261S5Z2</accession>
<comment type="similarity">
    <text evidence="8">Belongs to the RNR ribonuclease family. RNase R subfamily.</text>
</comment>
<feature type="compositionally biased region" description="Low complexity" evidence="9">
    <location>
        <begin position="7"/>
        <end position="16"/>
    </location>
</feature>
<evidence type="ECO:0000256" key="2">
    <source>
        <dbReference type="ARBA" id="ARBA00004496"/>
    </source>
</evidence>
<dbReference type="Pfam" id="PF17876">
    <property type="entry name" value="CSD2"/>
    <property type="match status" value="1"/>
</dbReference>
<feature type="domain" description="S1 motif" evidence="10">
    <location>
        <begin position="671"/>
        <end position="752"/>
    </location>
</feature>
<dbReference type="EMBL" id="NEVL01000004">
    <property type="protein sequence ID" value="OZI32779.1"/>
    <property type="molecule type" value="Genomic_DNA"/>
</dbReference>
<feature type="region of interest" description="Disordered" evidence="9">
    <location>
        <begin position="763"/>
        <end position="827"/>
    </location>
</feature>
<dbReference type="Gene3D" id="2.40.50.140">
    <property type="entry name" value="Nucleic acid-binding proteins"/>
    <property type="match status" value="2"/>
</dbReference>
<dbReference type="EC" id="3.1.13.1" evidence="8"/>
<dbReference type="InterPro" id="IPR013223">
    <property type="entry name" value="RNase_B_OB_dom"/>
</dbReference>
<dbReference type="GO" id="GO:0008859">
    <property type="term" value="F:exoribonuclease II activity"/>
    <property type="evidence" value="ECO:0007669"/>
    <property type="project" value="UniProtKB-UniRule"/>
</dbReference>
<dbReference type="GO" id="GO:0006402">
    <property type="term" value="P:mRNA catabolic process"/>
    <property type="evidence" value="ECO:0007669"/>
    <property type="project" value="TreeGrafter"/>
</dbReference>
<dbReference type="OrthoDB" id="9764149at2"/>
<keyword evidence="5 8" id="KW-0378">Hydrolase</keyword>
<reference evidence="11 12" key="1">
    <citation type="submission" date="2017-05" db="EMBL/GenBank/DDBJ databases">
        <title>Complete and WGS of Bordetella genogroups.</title>
        <authorList>
            <person name="Spilker T."/>
            <person name="LiPuma J."/>
        </authorList>
    </citation>
    <scope>NUCLEOTIDE SEQUENCE [LARGE SCALE GENOMIC DNA]</scope>
    <source>
        <strain evidence="11 12">AU17610</strain>
    </source>
</reference>
<dbReference type="AlphaFoldDB" id="A0A261S5Z2"/>
<comment type="catalytic activity">
    <reaction evidence="1 8">
        <text>Exonucleolytic cleavage in the 3'- to 5'-direction to yield nucleoside 5'-phosphates.</text>
        <dbReference type="EC" id="3.1.13.1"/>
    </reaction>
</comment>
<evidence type="ECO:0000256" key="3">
    <source>
        <dbReference type="ARBA" id="ARBA00022490"/>
    </source>
</evidence>
<dbReference type="InterPro" id="IPR012340">
    <property type="entry name" value="NA-bd_OB-fold"/>
</dbReference>
<evidence type="ECO:0000256" key="4">
    <source>
        <dbReference type="ARBA" id="ARBA00022722"/>
    </source>
</evidence>
<dbReference type="InterPro" id="IPR050180">
    <property type="entry name" value="RNR_Ribonuclease"/>
</dbReference>
<dbReference type="Pfam" id="PF08206">
    <property type="entry name" value="OB_RNB"/>
    <property type="match status" value="1"/>
</dbReference>
<evidence type="ECO:0000256" key="9">
    <source>
        <dbReference type="SAM" id="MobiDB-lite"/>
    </source>
</evidence>
<dbReference type="PANTHER" id="PTHR23355:SF9">
    <property type="entry name" value="DIS3-LIKE EXONUCLEASE 2"/>
    <property type="match status" value="1"/>
</dbReference>
<evidence type="ECO:0000313" key="11">
    <source>
        <dbReference type="EMBL" id="OZI32779.1"/>
    </source>
</evidence>
<organism evidence="11 12">
    <name type="scientific">Bordetella genomosp. 1</name>
    <dbReference type="NCBI Taxonomy" id="1395607"/>
    <lineage>
        <taxon>Bacteria</taxon>
        <taxon>Pseudomonadati</taxon>
        <taxon>Pseudomonadota</taxon>
        <taxon>Betaproteobacteria</taxon>
        <taxon>Burkholderiales</taxon>
        <taxon>Alcaligenaceae</taxon>
        <taxon>Bordetella</taxon>
    </lineage>
</organism>
<dbReference type="HAMAP" id="MF_01895">
    <property type="entry name" value="RNase_R"/>
    <property type="match status" value="1"/>
</dbReference>
<dbReference type="InterPro" id="IPR003029">
    <property type="entry name" value="S1_domain"/>
</dbReference>
<dbReference type="NCBIfam" id="TIGR00358">
    <property type="entry name" value="3_prime_RNase"/>
    <property type="match status" value="1"/>
</dbReference>
<proteinExistence type="inferred from homology"/>
<dbReference type="SMART" id="SM00357">
    <property type="entry name" value="CSP"/>
    <property type="match status" value="1"/>
</dbReference>
<dbReference type="InterPro" id="IPR011129">
    <property type="entry name" value="CSD"/>
</dbReference>
<dbReference type="Pfam" id="PF00575">
    <property type="entry name" value="S1"/>
    <property type="match status" value="1"/>
</dbReference>
<dbReference type="SMART" id="SM00316">
    <property type="entry name" value="S1"/>
    <property type="match status" value="2"/>
</dbReference>
<evidence type="ECO:0000256" key="8">
    <source>
        <dbReference type="HAMAP-Rule" id="MF_01895"/>
    </source>
</evidence>
<comment type="subcellular location">
    <subcellularLocation>
        <location evidence="2 8">Cytoplasm</location>
    </subcellularLocation>
</comment>
<evidence type="ECO:0000256" key="1">
    <source>
        <dbReference type="ARBA" id="ARBA00001849"/>
    </source>
</evidence>
<evidence type="ECO:0000313" key="12">
    <source>
        <dbReference type="Proteomes" id="UP000217005"/>
    </source>
</evidence>
<comment type="caution">
    <text evidence="11">The sequence shown here is derived from an EMBL/GenBank/DDBJ whole genome shotgun (WGS) entry which is preliminary data.</text>
</comment>
<dbReference type="InterPro" id="IPR011805">
    <property type="entry name" value="RNase_R"/>
</dbReference>
<dbReference type="Pfam" id="PF00773">
    <property type="entry name" value="RNB"/>
    <property type="match status" value="1"/>
</dbReference>
<evidence type="ECO:0000256" key="5">
    <source>
        <dbReference type="ARBA" id="ARBA00022801"/>
    </source>
</evidence>
<gene>
    <name evidence="8 11" type="primary">rnr</name>
    <name evidence="11" type="ORF">CEG14_17930</name>
</gene>
<dbReference type="GO" id="GO:0003723">
    <property type="term" value="F:RNA binding"/>
    <property type="evidence" value="ECO:0007669"/>
    <property type="project" value="UniProtKB-UniRule"/>
</dbReference>
<dbReference type="Proteomes" id="UP000217005">
    <property type="component" value="Unassembled WGS sequence"/>
</dbReference>
<dbReference type="InterPro" id="IPR040476">
    <property type="entry name" value="CSD2"/>
</dbReference>
<dbReference type="PROSITE" id="PS50126">
    <property type="entry name" value="S1"/>
    <property type="match status" value="1"/>
</dbReference>
<dbReference type="GO" id="GO:0005829">
    <property type="term" value="C:cytosol"/>
    <property type="evidence" value="ECO:0007669"/>
    <property type="project" value="TreeGrafter"/>
</dbReference>
<keyword evidence="4 8" id="KW-0540">Nuclease</keyword>
<keyword evidence="3 8" id="KW-0963">Cytoplasm</keyword>
<dbReference type="CDD" id="cd04471">
    <property type="entry name" value="S1_RNase_R"/>
    <property type="match status" value="1"/>
</dbReference>
<feature type="region of interest" description="Disordered" evidence="9">
    <location>
        <begin position="1"/>
        <end position="31"/>
    </location>
</feature>
<dbReference type="RefSeq" id="WP_094827775.1">
    <property type="nucleotide sequence ID" value="NZ_NEVL01000004.1"/>
</dbReference>